<evidence type="ECO:0000256" key="4">
    <source>
        <dbReference type="SAM" id="MobiDB-lite"/>
    </source>
</evidence>
<dbReference type="GO" id="GO:0001682">
    <property type="term" value="P:tRNA 5'-leader removal"/>
    <property type="evidence" value="ECO:0007669"/>
    <property type="project" value="InterPro"/>
</dbReference>
<dbReference type="SMART" id="SM00538">
    <property type="entry name" value="POP4"/>
    <property type="match status" value="1"/>
</dbReference>
<dbReference type="GO" id="GO:0030677">
    <property type="term" value="C:ribonuclease P complex"/>
    <property type="evidence" value="ECO:0007669"/>
    <property type="project" value="InterPro"/>
</dbReference>
<evidence type="ECO:0000313" key="6">
    <source>
        <dbReference type="Proteomes" id="UP000799437"/>
    </source>
</evidence>
<name>A0A6A6VYG3_9PEZI</name>
<dbReference type="InterPro" id="IPR023534">
    <property type="entry name" value="Rof/RNase_P-like"/>
</dbReference>
<dbReference type="Gene3D" id="2.30.30.210">
    <property type="entry name" value="Ribonuclease P/MRP, subunit p29"/>
    <property type="match status" value="1"/>
</dbReference>
<dbReference type="PANTHER" id="PTHR13348:SF0">
    <property type="entry name" value="RIBONUCLEASE P PROTEIN SUBUNIT P29"/>
    <property type="match status" value="1"/>
</dbReference>
<keyword evidence="6" id="KW-1185">Reference proteome</keyword>
<evidence type="ECO:0000256" key="1">
    <source>
        <dbReference type="ARBA" id="ARBA00004123"/>
    </source>
</evidence>
<reference evidence="5" key="1">
    <citation type="journal article" date="2020" name="Stud. Mycol.">
        <title>101 Dothideomycetes genomes: a test case for predicting lifestyles and emergence of pathogens.</title>
        <authorList>
            <person name="Haridas S."/>
            <person name="Albert R."/>
            <person name="Binder M."/>
            <person name="Bloem J."/>
            <person name="Labutti K."/>
            <person name="Salamov A."/>
            <person name="Andreopoulos B."/>
            <person name="Baker S."/>
            <person name="Barry K."/>
            <person name="Bills G."/>
            <person name="Bluhm B."/>
            <person name="Cannon C."/>
            <person name="Castanera R."/>
            <person name="Culley D."/>
            <person name="Daum C."/>
            <person name="Ezra D."/>
            <person name="Gonzalez J."/>
            <person name="Henrissat B."/>
            <person name="Kuo A."/>
            <person name="Liang C."/>
            <person name="Lipzen A."/>
            <person name="Lutzoni F."/>
            <person name="Magnuson J."/>
            <person name="Mondo S."/>
            <person name="Nolan M."/>
            <person name="Ohm R."/>
            <person name="Pangilinan J."/>
            <person name="Park H.-J."/>
            <person name="Ramirez L."/>
            <person name="Alfaro M."/>
            <person name="Sun H."/>
            <person name="Tritt A."/>
            <person name="Yoshinaga Y."/>
            <person name="Zwiers L.-H."/>
            <person name="Turgeon B."/>
            <person name="Goodwin S."/>
            <person name="Spatafora J."/>
            <person name="Crous P."/>
            <person name="Grigoriev I."/>
        </authorList>
    </citation>
    <scope>NUCLEOTIDE SEQUENCE</scope>
    <source>
        <strain evidence="5">CBS 121739</strain>
    </source>
</reference>
<comment type="subcellular location">
    <subcellularLocation>
        <location evidence="1">Nucleus</location>
    </subcellularLocation>
</comment>
<dbReference type="Proteomes" id="UP000799437">
    <property type="component" value="Unassembled WGS sequence"/>
</dbReference>
<dbReference type="InterPro" id="IPR036980">
    <property type="entry name" value="RNase_P/MRP_Rpp29_sf"/>
</dbReference>
<dbReference type="GO" id="GO:0005634">
    <property type="term" value="C:nucleus"/>
    <property type="evidence" value="ECO:0007669"/>
    <property type="project" value="UniProtKB-SubCell"/>
</dbReference>
<dbReference type="Pfam" id="PF01868">
    <property type="entry name" value="RNase_P-MRP_p29"/>
    <property type="match status" value="1"/>
</dbReference>
<dbReference type="SUPFAM" id="SSF101744">
    <property type="entry name" value="Rof/RNase P subunit-like"/>
    <property type="match status" value="1"/>
</dbReference>
<evidence type="ECO:0000256" key="3">
    <source>
        <dbReference type="PIRNR" id="PIRNR027081"/>
    </source>
</evidence>
<dbReference type="GO" id="GO:0033204">
    <property type="term" value="F:ribonuclease P RNA binding"/>
    <property type="evidence" value="ECO:0007669"/>
    <property type="project" value="InterPro"/>
</dbReference>
<protein>
    <recommendedName>
        <fullName evidence="3">Ribonuclease P protein subunit</fullName>
    </recommendedName>
</protein>
<organism evidence="5 6">
    <name type="scientific">Pseudovirgaria hyperparasitica</name>
    <dbReference type="NCBI Taxonomy" id="470096"/>
    <lineage>
        <taxon>Eukaryota</taxon>
        <taxon>Fungi</taxon>
        <taxon>Dikarya</taxon>
        <taxon>Ascomycota</taxon>
        <taxon>Pezizomycotina</taxon>
        <taxon>Dothideomycetes</taxon>
        <taxon>Dothideomycetes incertae sedis</taxon>
        <taxon>Acrospermales</taxon>
        <taxon>Acrospermaceae</taxon>
        <taxon>Pseudovirgaria</taxon>
    </lineage>
</organism>
<dbReference type="OrthoDB" id="124041at2759"/>
<feature type="compositionally biased region" description="Basic residues" evidence="4">
    <location>
        <begin position="55"/>
        <end position="70"/>
    </location>
</feature>
<sequence>MANPHPAASLLLRAHSPTTAQALFTDKIQHKPLLLRKPSPPPSTTARIVRRQARLQKLHSTTKRRNKSKPKPLSARERRALCLDDIPKSEAKWALFEGLRELWVGYVREILGLAGDMEGDCEGANNSRGSYVSAQSAGSVLSSADMHGAVIEVVKSRCVSRVGVRGTVVQDRKFVFVVVTEGNEAKTLPKEYSVFKLEIPLLKREGEEAEPRPLVFELHGEQFQNRAPERAKKQLKMHYQPDL</sequence>
<dbReference type="GO" id="GO:0000172">
    <property type="term" value="C:ribonuclease MRP complex"/>
    <property type="evidence" value="ECO:0007669"/>
    <property type="project" value="InterPro"/>
</dbReference>
<dbReference type="AlphaFoldDB" id="A0A6A6VYG3"/>
<dbReference type="PANTHER" id="PTHR13348">
    <property type="entry name" value="RIBONUCLEASE P SUBUNIT P29"/>
    <property type="match status" value="1"/>
</dbReference>
<dbReference type="GO" id="GO:0006364">
    <property type="term" value="P:rRNA processing"/>
    <property type="evidence" value="ECO:0007669"/>
    <property type="project" value="TreeGrafter"/>
</dbReference>
<dbReference type="PIRSF" id="PIRSF027081">
    <property type="entry name" value="RNase_P/MRP_p29_subunit"/>
    <property type="match status" value="1"/>
</dbReference>
<dbReference type="EMBL" id="ML996577">
    <property type="protein sequence ID" value="KAF2755313.1"/>
    <property type="molecule type" value="Genomic_DNA"/>
</dbReference>
<keyword evidence="3" id="KW-0539">Nucleus</keyword>
<dbReference type="GeneID" id="54486725"/>
<gene>
    <name evidence="5" type="ORF">EJ05DRAFT_488101</name>
</gene>
<evidence type="ECO:0000256" key="2">
    <source>
        <dbReference type="ARBA" id="ARBA00006181"/>
    </source>
</evidence>
<feature type="region of interest" description="Disordered" evidence="4">
    <location>
        <begin position="55"/>
        <end position="76"/>
    </location>
</feature>
<proteinExistence type="inferred from homology"/>
<keyword evidence="3" id="KW-0819">tRNA processing</keyword>
<dbReference type="InterPro" id="IPR002730">
    <property type="entry name" value="Rpp29/RNP1"/>
</dbReference>
<evidence type="ECO:0000313" key="5">
    <source>
        <dbReference type="EMBL" id="KAF2755313.1"/>
    </source>
</evidence>
<dbReference type="InterPro" id="IPR016848">
    <property type="entry name" value="RNase_P/MRP_Rpp29-subunit"/>
</dbReference>
<dbReference type="RefSeq" id="XP_033597764.1">
    <property type="nucleotide sequence ID" value="XM_033745671.1"/>
</dbReference>
<comment type="similarity">
    <text evidence="2">Belongs to the eukaryotic/archaeal RNase P protein component 1 family.</text>
</comment>
<accession>A0A6A6VYG3</accession>